<feature type="compositionally biased region" description="Pro residues" evidence="1">
    <location>
        <begin position="666"/>
        <end position="675"/>
    </location>
</feature>
<feature type="compositionally biased region" description="Polar residues" evidence="1">
    <location>
        <begin position="204"/>
        <end position="221"/>
    </location>
</feature>
<feature type="compositionally biased region" description="Low complexity" evidence="1">
    <location>
        <begin position="126"/>
        <end position="139"/>
    </location>
</feature>
<feature type="region of interest" description="Disordered" evidence="1">
    <location>
        <begin position="61"/>
        <end position="98"/>
    </location>
</feature>
<dbReference type="Proteomes" id="UP000095282">
    <property type="component" value="Unplaced"/>
</dbReference>
<feature type="compositionally biased region" description="Polar residues" evidence="1">
    <location>
        <begin position="382"/>
        <end position="392"/>
    </location>
</feature>
<dbReference type="STRING" id="1561998.A0A1I7TKT8"/>
<dbReference type="AlphaFoldDB" id="A0A1I7TKT8"/>
<evidence type="ECO:0000313" key="3">
    <source>
        <dbReference type="WBParaSite" id="Csp11.Scaffold627.g6902.t1"/>
    </source>
</evidence>
<sequence>MDSDEVRKRKEYAERKVKERHAALRKEAEERRKQSAEHRESYRVQSVLKREQVLLQKRMQQLNEDEERKKATLAKQHEATSRIAAINKSPKSFAFGSSTPRTLAYLDNLPKSEQQYDKKLRPFEDSSQMASPTSTSSTTKMGRTPSTPQRQPPAAHRPAPAITSMTSSMYVTSSAPPTRHAKTIAKTLVSTTATSKRLSHGPSMMTQSVYTPSRPATTTRLSMGPRPLRGSTPTSARPAQSRSTAPIATNNRRSLDLRKPPMPRKSTLGKPEVKKQIPIAVDVPLVDTEETSVVVDERQSSFEKAIDEEKATAVKSEKSEEHIVAEENKEFLPEDNRNTENLVEVEETVEKLEDNFKEFEPSNDLVSSHNQVQEDNERIEIPTSNDNTHSSTLDAAHEDNLELNIDPKSVKATVEHDISEKDLVNDIAEEQKEEKIPNEIGEKTSPIETVIHSSNDVEQISPTPDDHSATKESLKQELLNEETSESQLGSSANTSLADELIHIGTDQNESHDVPSKPEVVELEYPLPVEPLTAPAEQSAAENDLVDVFGNDFINQNRPQRMVEFDEETDSGKASPTSSETSSTTDEVTPRNVTDEVKNLAPRVLPIVRSAEDIARKEKEAREAEERKNRLAAILAKSRGMASPMTNTLPPTAADIKDSTNSLVTSPPTPPSPLPVEQPTSSANASTDDSAEKATNESGRSNDVLARVAAMTNSSTLQKILQRKQGSNPSLQTSESTGGEIY</sequence>
<name>A0A1I7TKT8_9PELO</name>
<evidence type="ECO:0000313" key="2">
    <source>
        <dbReference type="Proteomes" id="UP000095282"/>
    </source>
</evidence>
<feature type="compositionally biased region" description="Polar residues" evidence="1">
    <location>
        <begin position="364"/>
        <end position="373"/>
    </location>
</feature>
<feature type="compositionally biased region" description="Low complexity" evidence="1">
    <location>
        <begin position="148"/>
        <end position="163"/>
    </location>
</feature>
<organism evidence="2 3">
    <name type="scientific">Caenorhabditis tropicalis</name>
    <dbReference type="NCBI Taxonomy" id="1561998"/>
    <lineage>
        <taxon>Eukaryota</taxon>
        <taxon>Metazoa</taxon>
        <taxon>Ecdysozoa</taxon>
        <taxon>Nematoda</taxon>
        <taxon>Chromadorea</taxon>
        <taxon>Rhabditida</taxon>
        <taxon>Rhabditina</taxon>
        <taxon>Rhabditomorpha</taxon>
        <taxon>Rhabditoidea</taxon>
        <taxon>Rhabditidae</taxon>
        <taxon>Peloderinae</taxon>
        <taxon>Caenorhabditis</taxon>
    </lineage>
</organism>
<feature type="region of interest" description="Disordered" evidence="1">
    <location>
        <begin position="192"/>
        <end position="271"/>
    </location>
</feature>
<feature type="region of interest" description="Disordered" evidence="1">
    <location>
        <begin position="718"/>
        <end position="741"/>
    </location>
</feature>
<feature type="region of interest" description="Disordered" evidence="1">
    <location>
        <begin position="454"/>
        <end position="515"/>
    </location>
</feature>
<evidence type="ECO:0000256" key="1">
    <source>
        <dbReference type="SAM" id="MobiDB-lite"/>
    </source>
</evidence>
<feature type="compositionally biased region" description="Low complexity" evidence="1">
    <location>
        <begin position="676"/>
        <end position="687"/>
    </location>
</feature>
<feature type="compositionally biased region" description="Basic and acidic residues" evidence="1">
    <location>
        <begin position="464"/>
        <end position="475"/>
    </location>
</feature>
<keyword evidence="2" id="KW-1185">Reference proteome</keyword>
<dbReference type="eggNOG" id="ENOG502SYA3">
    <property type="taxonomic scope" value="Eukaryota"/>
</dbReference>
<feature type="region of interest" description="Disordered" evidence="1">
    <location>
        <begin position="318"/>
        <end position="340"/>
    </location>
</feature>
<reference evidence="3" key="1">
    <citation type="submission" date="2016-11" db="UniProtKB">
        <authorList>
            <consortium name="WormBaseParasite"/>
        </authorList>
    </citation>
    <scope>IDENTIFICATION</scope>
</reference>
<feature type="compositionally biased region" description="Polar residues" evidence="1">
    <location>
        <begin position="231"/>
        <end position="252"/>
    </location>
</feature>
<feature type="compositionally biased region" description="Basic and acidic residues" evidence="1">
    <location>
        <begin position="318"/>
        <end position="338"/>
    </location>
</feature>
<feature type="region of interest" description="Disordered" evidence="1">
    <location>
        <begin position="556"/>
        <end position="703"/>
    </location>
</feature>
<feature type="region of interest" description="Disordered" evidence="1">
    <location>
        <begin position="361"/>
        <end position="392"/>
    </location>
</feature>
<feature type="region of interest" description="Disordered" evidence="1">
    <location>
        <begin position="121"/>
        <end position="163"/>
    </location>
</feature>
<dbReference type="WBParaSite" id="Csp11.Scaffold627.g6902.t1">
    <property type="protein sequence ID" value="Csp11.Scaffold627.g6902.t1"/>
    <property type="gene ID" value="Csp11.Scaffold627.g6902"/>
</dbReference>
<feature type="compositionally biased region" description="Polar residues" evidence="1">
    <location>
        <begin position="485"/>
        <end position="496"/>
    </location>
</feature>
<feature type="region of interest" description="Disordered" evidence="1">
    <location>
        <begin position="1"/>
        <end position="44"/>
    </location>
</feature>
<feature type="compositionally biased region" description="Basic and acidic residues" evidence="1">
    <location>
        <begin position="609"/>
        <end position="628"/>
    </location>
</feature>
<feature type="compositionally biased region" description="Basic and acidic residues" evidence="1">
    <location>
        <begin position="66"/>
        <end position="80"/>
    </location>
</feature>
<accession>A0A1I7TKT8</accession>
<protein>
    <submittedName>
        <fullName evidence="3">MAP7 domain-containing protein 2</fullName>
    </submittedName>
</protein>
<proteinExistence type="predicted"/>
<feature type="compositionally biased region" description="Low complexity" evidence="1">
    <location>
        <begin position="574"/>
        <end position="586"/>
    </location>
</feature>